<dbReference type="PROSITE" id="PS00394">
    <property type="entry name" value="DNA_PHOTOLYASES_1_1"/>
    <property type="match status" value="1"/>
</dbReference>
<organism evidence="9 10">
    <name type="scientific">Photobacterium angustum</name>
    <dbReference type="NCBI Taxonomy" id="661"/>
    <lineage>
        <taxon>Bacteria</taxon>
        <taxon>Pseudomonadati</taxon>
        <taxon>Pseudomonadota</taxon>
        <taxon>Gammaproteobacteria</taxon>
        <taxon>Vibrionales</taxon>
        <taxon>Vibrionaceae</taxon>
        <taxon>Photobacterium</taxon>
    </lineage>
</organism>
<evidence type="ECO:0000256" key="4">
    <source>
        <dbReference type="ARBA" id="ARBA00022827"/>
    </source>
</evidence>
<dbReference type="PRINTS" id="PR00147">
    <property type="entry name" value="DNAPHOTLYASE"/>
</dbReference>
<protein>
    <submittedName>
        <fullName evidence="9">Deoxyribodipyrimidine photolyase</fullName>
    </submittedName>
</protein>
<dbReference type="SUPFAM" id="SSF52425">
    <property type="entry name" value="Cryptochrome/photolyase, N-terminal domain"/>
    <property type="match status" value="1"/>
</dbReference>
<evidence type="ECO:0000313" key="10">
    <source>
        <dbReference type="Proteomes" id="UP000238730"/>
    </source>
</evidence>
<evidence type="ECO:0000256" key="5">
    <source>
        <dbReference type="ARBA" id="ARBA00022991"/>
    </source>
</evidence>
<dbReference type="Gene3D" id="3.40.50.620">
    <property type="entry name" value="HUPs"/>
    <property type="match status" value="1"/>
</dbReference>
<dbReference type="InterPro" id="IPR036155">
    <property type="entry name" value="Crypto/Photolyase_N_sf"/>
</dbReference>
<comment type="similarity">
    <text evidence="7">Belongs to the DNA photolyase family.</text>
</comment>
<evidence type="ECO:0000256" key="7">
    <source>
        <dbReference type="RuleBase" id="RU004182"/>
    </source>
</evidence>
<dbReference type="PROSITE" id="PS51645">
    <property type="entry name" value="PHR_CRY_ALPHA_BETA"/>
    <property type="match status" value="1"/>
</dbReference>
<dbReference type="PANTHER" id="PTHR11455:SF9">
    <property type="entry name" value="CRYPTOCHROME CIRCADIAN CLOCK 5 ISOFORM X1"/>
    <property type="match status" value="1"/>
</dbReference>
<evidence type="ECO:0000256" key="3">
    <source>
        <dbReference type="ARBA" id="ARBA00022630"/>
    </source>
</evidence>
<dbReference type="InterPro" id="IPR006050">
    <property type="entry name" value="DNA_photolyase_N"/>
</dbReference>
<keyword evidence="4 6" id="KW-0274">FAD</keyword>
<reference evidence="9 10" key="1">
    <citation type="submission" date="2016-12" db="EMBL/GenBank/DDBJ databases">
        <title>Diversity of luminous bacteria.</title>
        <authorList>
            <person name="Yoshizawa S."/>
            <person name="Kogure K."/>
        </authorList>
    </citation>
    <scope>NUCLEOTIDE SEQUENCE [LARGE SCALE GENOMIC DNA]</scope>
    <source>
        <strain evidence="9 10">LC1-200</strain>
    </source>
</reference>
<evidence type="ECO:0000259" key="8">
    <source>
        <dbReference type="PROSITE" id="PS51645"/>
    </source>
</evidence>
<proteinExistence type="inferred from homology"/>
<dbReference type="GO" id="GO:0006139">
    <property type="term" value="P:nucleobase-containing compound metabolic process"/>
    <property type="evidence" value="ECO:0007669"/>
    <property type="project" value="UniProtKB-ARBA"/>
</dbReference>
<comment type="cofactor">
    <cofactor evidence="6">
        <name>FAD</name>
        <dbReference type="ChEBI" id="CHEBI:57692"/>
    </cofactor>
    <text evidence="6">Binds 1 FAD per subunit.</text>
</comment>
<keyword evidence="3 6" id="KW-0285">Flavoprotein</keyword>
<dbReference type="InterPro" id="IPR018394">
    <property type="entry name" value="DNA_photolyase_1_CS_C"/>
</dbReference>
<dbReference type="Pfam" id="PF03441">
    <property type="entry name" value="FAD_binding_7"/>
    <property type="match status" value="1"/>
</dbReference>
<dbReference type="InterPro" id="IPR002081">
    <property type="entry name" value="Cryptochrome/DNA_photolyase_1"/>
</dbReference>
<dbReference type="Gene3D" id="1.25.40.80">
    <property type="match status" value="1"/>
</dbReference>
<dbReference type="InterPro" id="IPR005101">
    <property type="entry name" value="Cryptochr/Photolyase_FAD-bd"/>
</dbReference>
<keyword evidence="5 7" id="KW-0157">Chromophore</keyword>
<dbReference type="GO" id="GO:0009416">
    <property type="term" value="P:response to light stimulus"/>
    <property type="evidence" value="ECO:0007669"/>
    <property type="project" value="TreeGrafter"/>
</dbReference>
<dbReference type="GO" id="GO:0003904">
    <property type="term" value="F:deoxyribodipyrimidine photo-lyase activity"/>
    <property type="evidence" value="ECO:0007669"/>
    <property type="project" value="TreeGrafter"/>
</dbReference>
<dbReference type="Pfam" id="PF00875">
    <property type="entry name" value="DNA_photolyase"/>
    <property type="match status" value="1"/>
</dbReference>
<gene>
    <name evidence="9" type="ORF">BTO08_19275</name>
</gene>
<comment type="similarity">
    <text evidence="2">Belongs to the DNA photolyase class-1 family.</text>
</comment>
<dbReference type="EMBL" id="MSCJ01000003">
    <property type="protein sequence ID" value="PQJ62377.1"/>
    <property type="molecule type" value="Genomic_DNA"/>
</dbReference>
<comment type="cofactor">
    <cofactor evidence="1">
        <name>(6R)-5,10-methylene-5,6,7,8-tetrahydrofolate</name>
        <dbReference type="ChEBI" id="CHEBI:15636"/>
    </cofactor>
</comment>
<feature type="binding site" evidence="6">
    <location>
        <position position="214"/>
    </location>
    <ligand>
        <name>FAD</name>
        <dbReference type="ChEBI" id="CHEBI:57692"/>
    </ligand>
</feature>
<dbReference type="PANTHER" id="PTHR11455">
    <property type="entry name" value="CRYPTOCHROME"/>
    <property type="match status" value="1"/>
</dbReference>
<dbReference type="Gene3D" id="1.10.579.10">
    <property type="entry name" value="DNA Cyclobutane Dipyrimidine Photolyase, subunit A, domain 3"/>
    <property type="match status" value="1"/>
</dbReference>
<dbReference type="GO" id="GO:0003677">
    <property type="term" value="F:DNA binding"/>
    <property type="evidence" value="ECO:0007669"/>
    <property type="project" value="TreeGrafter"/>
</dbReference>
<feature type="domain" description="Photolyase/cryptochrome alpha/beta" evidence="8">
    <location>
        <begin position="3"/>
        <end position="133"/>
    </location>
</feature>
<evidence type="ECO:0000256" key="2">
    <source>
        <dbReference type="ARBA" id="ARBA00005862"/>
    </source>
</evidence>
<dbReference type="InterPro" id="IPR036134">
    <property type="entry name" value="Crypto/Photolyase_FAD-like_sf"/>
</dbReference>
<accession>A0A2S7VJN5</accession>
<dbReference type="AlphaFoldDB" id="A0A2S7VJN5"/>
<evidence type="ECO:0000256" key="1">
    <source>
        <dbReference type="ARBA" id="ARBA00001932"/>
    </source>
</evidence>
<evidence type="ECO:0000256" key="6">
    <source>
        <dbReference type="PIRSR" id="PIRSR602081-1"/>
    </source>
</evidence>
<evidence type="ECO:0000313" key="9">
    <source>
        <dbReference type="EMBL" id="PQJ62377.1"/>
    </source>
</evidence>
<dbReference type="InterPro" id="IPR014729">
    <property type="entry name" value="Rossmann-like_a/b/a_fold"/>
</dbReference>
<comment type="caution">
    <text evidence="9">The sequence shown here is derived from an EMBL/GenBank/DDBJ whole genome shotgun (WGS) entry which is preliminary data.</text>
</comment>
<sequence>MKKINVVWLKRDLRLSDHQALSVAANSDYPVMLIYIMEPMLLSDPHYSERHWRFIWQSLEDMNHQLTCVNSQVFIFHGNAVECLDKLMHHCPINALFSHQEIGLGCTFERDLNIKAWCDNHQVQWHEFQQGAVIRGAKNRRNWDKHWNGVMRAPVFSVNLDKVNWVGTCPEQLADMLFSPPESWCERVQGMQTGGSTLAFQTLDDFFNRRGKEYYRSISSPTASRTACSRLSPYLAWGNISLRQVYQQILAHWNVKGFRRSLIAFSSRLHWHCHFIQKLESEPDIEFFCMNRTYDRLLAESCSKDKMKLNAWKEGNTGIPLIDACMRCLYHTGYINFRMRSMLVSFLTHHLNIDWRDGVTHLAQLFLDFEPGIHYSQFQMQAGVTGINTIRIYNPTKQAQEHDPDGEFIHKWVPELANIPVPLLFEPWTLTELEVVMYQLDNKSCYLYPVIDLERSAKEARQRLWGWRAREDVKSEVNAILNRHVRTKNT</sequence>
<dbReference type="RefSeq" id="WP_105062188.1">
    <property type="nucleotide sequence ID" value="NZ_MSCJ01000003.1"/>
</dbReference>
<dbReference type="GO" id="GO:0071949">
    <property type="term" value="F:FAD binding"/>
    <property type="evidence" value="ECO:0007669"/>
    <property type="project" value="TreeGrafter"/>
</dbReference>
<keyword evidence="9" id="KW-0456">Lyase</keyword>
<dbReference type="OrthoDB" id="9772484at2"/>
<dbReference type="GO" id="GO:0006950">
    <property type="term" value="P:response to stress"/>
    <property type="evidence" value="ECO:0007669"/>
    <property type="project" value="UniProtKB-ARBA"/>
</dbReference>
<name>A0A2S7VJN5_PHOAN</name>
<feature type="binding site" evidence="6">
    <location>
        <position position="265"/>
    </location>
    <ligand>
        <name>FAD</name>
        <dbReference type="ChEBI" id="CHEBI:57692"/>
    </ligand>
</feature>
<dbReference type="Proteomes" id="UP000238730">
    <property type="component" value="Unassembled WGS sequence"/>
</dbReference>
<dbReference type="SUPFAM" id="SSF48173">
    <property type="entry name" value="Cryptochrome/photolyase FAD-binding domain"/>
    <property type="match status" value="1"/>
</dbReference>